<feature type="non-terminal residue" evidence="1">
    <location>
        <position position="97"/>
    </location>
</feature>
<reference evidence="1 2" key="1">
    <citation type="submission" date="2018-08" db="EMBL/GenBank/DDBJ databases">
        <title>Actinomadura jelena sp. nov., a novel Actinomycete isolated from soil in Chad.</title>
        <authorList>
            <person name="Shi L."/>
        </authorList>
    </citation>
    <scope>NUCLEOTIDE SEQUENCE [LARGE SCALE GENOMIC DNA]</scope>
    <source>
        <strain evidence="1 2">NEAU-G17</strain>
    </source>
</reference>
<comment type="caution">
    <text evidence="1">The sequence shown here is derived from an EMBL/GenBank/DDBJ whole genome shotgun (WGS) entry which is preliminary data.</text>
</comment>
<dbReference type="AlphaFoldDB" id="A0A372JCT4"/>
<evidence type="ECO:0000313" key="2">
    <source>
        <dbReference type="Proteomes" id="UP000261811"/>
    </source>
</evidence>
<dbReference type="Proteomes" id="UP000261811">
    <property type="component" value="Unassembled WGS sequence"/>
</dbReference>
<protein>
    <submittedName>
        <fullName evidence="1">Uncharacterized protein</fullName>
    </submittedName>
</protein>
<evidence type="ECO:0000313" key="1">
    <source>
        <dbReference type="EMBL" id="RFU37823.1"/>
    </source>
</evidence>
<proteinExistence type="predicted"/>
<accession>A0A372JCT4</accession>
<gene>
    <name evidence="1" type="ORF">DZF91_30850</name>
</gene>
<name>A0A372JCT4_9ACTN</name>
<organism evidence="1 2">
    <name type="scientific">Actinomadura logoneensis</name>
    <dbReference type="NCBI Taxonomy" id="2293572"/>
    <lineage>
        <taxon>Bacteria</taxon>
        <taxon>Bacillati</taxon>
        <taxon>Actinomycetota</taxon>
        <taxon>Actinomycetes</taxon>
        <taxon>Streptosporangiales</taxon>
        <taxon>Thermomonosporaceae</taxon>
        <taxon>Actinomadura</taxon>
    </lineage>
</organism>
<sequence>MRAAADAAIRERLRARVLRRATRPSPLLRLGLTPWLRTPPGRLPDAAVTAALAGLDTPVRVACVLLAVEGRGRYQARDALVGLGVPDPWAAVEAAGR</sequence>
<dbReference type="EMBL" id="QURH01000915">
    <property type="protein sequence ID" value="RFU37823.1"/>
    <property type="molecule type" value="Genomic_DNA"/>
</dbReference>
<keyword evidence="2" id="KW-1185">Reference proteome</keyword>